<dbReference type="RefSeq" id="WP_052676408.1">
    <property type="nucleotide sequence ID" value="NZ_JYJB01000010.1"/>
</dbReference>
<evidence type="ECO:0000256" key="1">
    <source>
        <dbReference type="SAM" id="MobiDB-lite"/>
    </source>
</evidence>
<feature type="compositionally biased region" description="Low complexity" evidence="1">
    <location>
        <begin position="36"/>
        <end position="86"/>
    </location>
</feature>
<accession>A0A0M2HQ65</accession>
<gene>
    <name evidence="3" type="ORF">RS84_03267</name>
</gene>
<feature type="compositionally biased region" description="Pro residues" evidence="1">
    <location>
        <begin position="16"/>
        <end position="35"/>
    </location>
</feature>
<feature type="transmembrane region" description="Helical" evidence="2">
    <location>
        <begin position="132"/>
        <end position="150"/>
    </location>
</feature>
<dbReference type="PATRIC" id="fig|273678.4.peg.3261"/>
<evidence type="ECO:0000256" key="2">
    <source>
        <dbReference type="SAM" id="Phobius"/>
    </source>
</evidence>
<dbReference type="EMBL" id="JYJB01000010">
    <property type="protein sequence ID" value="KJL46627.1"/>
    <property type="molecule type" value="Genomic_DNA"/>
</dbReference>
<comment type="caution">
    <text evidence="3">The sequence shown here is derived from an EMBL/GenBank/DDBJ whole genome shotgun (WGS) entry which is preliminary data.</text>
</comment>
<proteinExistence type="predicted"/>
<evidence type="ECO:0000313" key="3">
    <source>
        <dbReference type="EMBL" id="KJL46627.1"/>
    </source>
</evidence>
<feature type="region of interest" description="Disordered" evidence="1">
    <location>
        <begin position="1"/>
        <end position="89"/>
    </location>
</feature>
<name>A0A0M2HQ65_9MICO</name>
<sequence>MSINPPDGTPEESEPVSPPEPVIPPAPAPPQPYNQPPQYGQAPQYAQAPQYGQTPPAQPPQYGQPGQPGQPPQYGQPGQPPYGYAYPPSPQRSGMGDGAKIGIGSGIGCVSYIVALVLFMGTMSALSQAGGAAYFVFFGIPLLVGVGLLFARKTRGFGVGILIISAAAWLVVLGPCAGLLFA</sequence>
<keyword evidence="2" id="KW-1133">Transmembrane helix</keyword>
<dbReference type="AlphaFoldDB" id="A0A0M2HQ65"/>
<evidence type="ECO:0000313" key="4">
    <source>
        <dbReference type="Proteomes" id="UP000033900"/>
    </source>
</evidence>
<reference evidence="3 4" key="1">
    <citation type="submission" date="2015-02" db="EMBL/GenBank/DDBJ databases">
        <title>Draft genome sequences of ten Microbacterium spp. with emphasis on heavy metal contaminated environments.</title>
        <authorList>
            <person name="Corretto E."/>
        </authorList>
    </citation>
    <scope>NUCLEOTIDE SEQUENCE [LARGE SCALE GENOMIC DNA]</scope>
    <source>
        <strain evidence="3 4">SA35</strain>
    </source>
</reference>
<feature type="transmembrane region" description="Helical" evidence="2">
    <location>
        <begin position="157"/>
        <end position="181"/>
    </location>
</feature>
<keyword evidence="2" id="KW-0472">Membrane</keyword>
<keyword evidence="4" id="KW-1185">Reference proteome</keyword>
<keyword evidence="2" id="KW-0812">Transmembrane</keyword>
<dbReference type="Proteomes" id="UP000033900">
    <property type="component" value="Unassembled WGS sequence"/>
</dbReference>
<protein>
    <recommendedName>
        <fullName evidence="5">DUF4190 domain-containing protein</fullName>
    </recommendedName>
</protein>
<dbReference type="STRING" id="273678.RS84_03267"/>
<organism evidence="3 4">
    <name type="scientific">Microbacterium hydrocarbonoxydans</name>
    <dbReference type="NCBI Taxonomy" id="273678"/>
    <lineage>
        <taxon>Bacteria</taxon>
        <taxon>Bacillati</taxon>
        <taxon>Actinomycetota</taxon>
        <taxon>Actinomycetes</taxon>
        <taxon>Micrococcales</taxon>
        <taxon>Microbacteriaceae</taxon>
        <taxon>Microbacterium</taxon>
    </lineage>
</organism>
<evidence type="ECO:0008006" key="5">
    <source>
        <dbReference type="Google" id="ProtNLM"/>
    </source>
</evidence>
<feature type="transmembrane region" description="Helical" evidence="2">
    <location>
        <begin position="101"/>
        <end position="126"/>
    </location>
</feature>